<comment type="caution">
    <text evidence="4">The sequence shown here is derived from an EMBL/GenBank/DDBJ whole genome shotgun (WGS) entry which is preliminary data.</text>
</comment>
<evidence type="ECO:0000313" key="4">
    <source>
        <dbReference type="EMBL" id="MDT0443273.1"/>
    </source>
</evidence>
<feature type="domain" description="N-acetyltransferase" evidence="3">
    <location>
        <begin position="7"/>
        <end position="177"/>
    </location>
</feature>
<dbReference type="EC" id="2.3.1.-" evidence="4"/>
<dbReference type="Proteomes" id="UP001183615">
    <property type="component" value="Unassembled WGS sequence"/>
</dbReference>
<dbReference type="EMBL" id="JAVREV010000005">
    <property type="protein sequence ID" value="MDT0443273.1"/>
    <property type="molecule type" value="Genomic_DNA"/>
</dbReference>
<dbReference type="PANTHER" id="PTHR43877:SF2">
    <property type="entry name" value="AMINOALKYLPHOSPHONATE N-ACETYLTRANSFERASE-RELATED"/>
    <property type="match status" value="1"/>
</dbReference>
<evidence type="ECO:0000313" key="5">
    <source>
        <dbReference type="Proteomes" id="UP001183615"/>
    </source>
</evidence>
<proteinExistence type="predicted"/>
<dbReference type="Pfam" id="PF00583">
    <property type="entry name" value="Acetyltransf_1"/>
    <property type="match status" value="1"/>
</dbReference>
<dbReference type="PANTHER" id="PTHR43877">
    <property type="entry name" value="AMINOALKYLPHOSPHONATE N-ACETYLTRANSFERASE-RELATED-RELATED"/>
    <property type="match status" value="1"/>
</dbReference>
<dbReference type="InterPro" id="IPR000182">
    <property type="entry name" value="GNAT_dom"/>
</dbReference>
<gene>
    <name evidence="4" type="ORF">RM779_11790</name>
</gene>
<evidence type="ECO:0000256" key="2">
    <source>
        <dbReference type="ARBA" id="ARBA00023315"/>
    </source>
</evidence>
<evidence type="ECO:0000256" key="1">
    <source>
        <dbReference type="ARBA" id="ARBA00022679"/>
    </source>
</evidence>
<dbReference type="CDD" id="cd04301">
    <property type="entry name" value="NAT_SF"/>
    <property type="match status" value="1"/>
</dbReference>
<accession>A0ABU2S2P9</accession>
<protein>
    <submittedName>
        <fullName evidence="4">GNAT family N-acetyltransferase</fullName>
        <ecNumber evidence="4">2.3.1.-</ecNumber>
    </submittedName>
</protein>
<name>A0ABU2S2P9_9ACTN</name>
<dbReference type="PROSITE" id="PS51186">
    <property type="entry name" value="GNAT"/>
    <property type="match status" value="1"/>
</dbReference>
<dbReference type="InterPro" id="IPR016181">
    <property type="entry name" value="Acyl_CoA_acyltransferase"/>
</dbReference>
<dbReference type="RefSeq" id="WP_311617628.1">
    <property type="nucleotide sequence ID" value="NZ_JAVREV010000005.1"/>
</dbReference>
<dbReference type="Gene3D" id="3.40.630.30">
    <property type="match status" value="1"/>
</dbReference>
<dbReference type="InterPro" id="IPR050832">
    <property type="entry name" value="Bact_Acetyltransf"/>
</dbReference>
<dbReference type="SUPFAM" id="SSF55729">
    <property type="entry name" value="Acyl-CoA N-acyltransferases (Nat)"/>
    <property type="match status" value="1"/>
</dbReference>
<dbReference type="GO" id="GO:0016746">
    <property type="term" value="F:acyltransferase activity"/>
    <property type="evidence" value="ECO:0007669"/>
    <property type="project" value="UniProtKB-KW"/>
</dbReference>
<organism evidence="4 5">
    <name type="scientific">Streptomyces johnsoniae</name>
    <dbReference type="NCBI Taxonomy" id="3075532"/>
    <lineage>
        <taxon>Bacteria</taxon>
        <taxon>Bacillati</taxon>
        <taxon>Actinomycetota</taxon>
        <taxon>Actinomycetes</taxon>
        <taxon>Kitasatosporales</taxon>
        <taxon>Streptomycetaceae</taxon>
        <taxon>Streptomyces</taxon>
    </lineage>
</organism>
<keyword evidence="5" id="KW-1185">Reference proteome</keyword>
<keyword evidence="2 4" id="KW-0012">Acyltransferase</keyword>
<evidence type="ECO:0000259" key="3">
    <source>
        <dbReference type="PROSITE" id="PS51186"/>
    </source>
</evidence>
<reference evidence="5" key="1">
    <citation type="submission" date="2023-07" db="EMBL/GenBank/DDBJ databases">
        <title>30 novel species of actinomycetes from the DSMZ collection.</title>
        <authorList>
            <person name="Nouioui I."/>
        </authorList>
    </citation>
    <scope>NUCLEOTIDE SEQUENCE [LARGE SCALE GENOMIC DNA]</scope>
    <source>
        <strain evidence="5">DSM 41886</strain>
    </source>
</reference>
<keyword evidence="1 4" id="KW-0808">Transferase</keyword>
<sequence length="186" mass="19299">MSTVSTVIVRLSAPEELLAHAEEFAALLAEVVADGASLGFVRPFGRADAAAWWAARAPALADGGLTVWAARSGGRLVGTVSLALAPEQNGRHRGHIAKLMVHPGARGRGTAAALLATAERAAAAAGVTLLLLDTETGSAAEYLYRSAGWTKYGEVPDYASDPAGTLQPASFFHKFLSRDIHGTEPP</sequence>